<name>A0A934SXA0_9BURK</name>
<evidence type="ECO:0000313" key="1">
    <source>
        <dbReference type="EMBL" id="MBK4737045.1"/>
    </source>
</evidence>
<reference evidence="1" key="1">
    <citation type="submission" date="2021-01" db="EMBL/GenBank/DDBJ databases">
        <title>Genome sequence of strain Noviherbaspirillum sp. DKR-6.</title>
        <authorList>
            <person name="Chaudhary D.K."/>
        </authorList>
    </citation>
    <scope>NUCLEOTIDE SEQUENCE</scope>
    <source>
        <strain evidence="1">DKR-6</strain>
    </source>
</reference>
<evidence type="ECO:0000313" key="2">
    <source>
        <dbReference type="Proteomes" id="UP000622890"/>
    </source>
</evidence>
<sequence length="96" mass="10439">MPFYDIHCSHCEGNFEKMLKVDSLHQKIECPYCGEMTAATPSITGRVELKRVDAWRPQSLAQQLAGEGITGPGTKAGAARSSVLHNCKGYHCSICA</sequence>
<gene>
    <name evidence="1" type="ORF">JJB74_20695</name>
</gene>
<dbReference type="Proteomes" id="UP000622890">
    <property type="component" value="Unassembled WGS sequence"/>
</dbReference>
<dbReference type="NCBIfam" id="TIGR02605">
    <property type="entry name" value="CxxC_CxxC_SSSS"/>
    <property type="match status" value="1"/>
</dbReference>
<keyword evidence="2" id="KW-1185">Reference proteome</keyword>
<dbReference type="AlphaFoldDB" id="A0A934SXA0"/>
<accession>A0A934SXA0</accession>
<dbReference type="RefSeq" id="WP_200595045.1">
    <property type="nucleotide sequence ID" value="NZ_JAEPBG010000010.1"/>
</dbReference>
<protein>
    <submittedName>
        <fullName evidence="1">Zinc ribbon domain-containing protein</fullName>
    </submittedName>
</protein>
<comment type="caution">
    <text evidence="1">The sequence shown here is derived from an EMBL/GenBank/DDBJ whole genome shotgun (WGS) entry which is preliminary data.</text>
</comment>
<dbReference type="InterPro" id="IPR013429">
    <property type="entry name" value="Regulatory_FmdB_Zinc_ribbon"/>
</dbReference>
<proteinExistence type="predicted"/>
<organism evidence="1 2">
    <name type="scientific">Noviherbaspirillum pedocola</name>
    <dbReference type="NCBI Taxonomy" id="2801341"/>
    <lineage>
        <taxon>Bacteria</taxon>
        <taxon>Pseudomonadati</taxon>
        <taxon>Pseudomonadota</taxon>
        <taxon>Betaproteobacteria</taxon>
        <taxon>Burkholderiales</taxon>
        <taxon>Oxalobacteraceae</taxon>
        <taxon>Noviherbaspirillum</taxon>
    </lineage>
</organism>
<dbReference type="EMBL" id="JAEPBG010000010">
    <property type="protein sequence ID" value="MBK4737045.1"/>
    <property type="molecule type" value="Genomic_DNA"/>
</dbReference>